<accession>A0A1Y3AWK4</accession>
<feature type="compositionally biased region" description="Polar residues" evidence="2">
    <location>
        <begin position="19"/>
        <end position="42"/>
    </location>
</feature>
<feature type="compositionally biased region" description="Basic and acidic residues" evidence="2">
    <location>
        <begin position="764"/>
        <end position="825"/>
    </location>
</feature>
<feature type="non-terminal residue" evidence="4">
    <location>
        <position position="885"/>
    </location>
</feature>
<evidence type="ECO:0000256" key="2">
    <source>
        <dbReference type="SAM" id="MobiDB-lite"/>
    </source>
</evidence>
<dbReference type="Pfam" id="PF05303">
    <property type="entry name" value="GSKIP_dom"/>
    <property type="match status" value="1"/>
</dbReference>
<reference evidence="4 5" key="1">
    <citation type="submission" date="2017-03" db="EMBL/GenBank/DDBJ databases">
        <title>Genome Survey of Euroglyphus maynei.</title>
        <authorList>
            <person name="Arlian L.G."/>
            <person name="Morgan M.S."/>
            <person name="Rider S.D."/>
        </authorList>
    </citation>
    <scope>NUCLEOTIDE SEQUENCE [LARGE SCALE GENOMIC DNA]</scope>
    <source>
        <strain evidence="4">Arlian Lab</strain>
        <tissue evidence="4">Whole body</tissue>
    </source>
</reference>
<dbReference type="Proteomes" id="UP000194236">
    <property type="component" value="Unassembled WGS sequence"/>
</dbReference>
<dbReference type="InterPro" id="IPR025697">
    <property type="entry name" value="CLU_dom"/>
</dbReference>
<feature type="region of interest" description="Disordered" evidence="2">
    <location>
        <begin position="754"/>
        <end position="846"/>
    </location>
</feature>
<dbReference type="InterPro" id="IPR028275">
    <property type="entry name" value="CLU_N"/>
</dbReference>
<feature type="compositionally biased region" description="Low complexity" evidence="2">
    <location>
        <begin position="1"/>
        <end position="18"/>
    </location>
</feature>
<dbReference type="InterPro" id="IPR027523">
    <property type="entry name" value="CLU_prot"/>
</dbReference>
<feature type="compositionally biased region" description="Low complexity" evidence="2">
    <location>
        <begin position="826"/>
        <end position="839"/>
    </location>
</feature>
<gene>
    <name evidence="4" type="ORF">BLA29_001626</name>
</gene>
<evidence type="ECO:0000313" key="4">
    <source>
        <dbReference type="EMBL" id="OTF72881.1"/>
    </source>
</evidence>
<organism evidence="4 5">
    <name type="scientific">Euroglyphus maynei</name>
    <name type="common">Mayne's house dust mite</name>
    <dbReference type="NCBI Taxonomy" id="6958"/>
    <lineage>
        <taxon>Eukaryota</taxon>
        <taxon>Metazoa</taxon>
        <taxon>Ecdysozoa</taxon>
        <taxon>Arthropoda</taxon>
        <taxon>Chelicerata</taxon>
        <taxon>Arachnida</taxon>
        <taxon>Acari</taxon>
        <taxon>Acariformes</taxon>
        <taxon>Sarcoptiformes</taxon>
        <taxon>Astigmata</taxon>
        <taxon>Psoroptidia</taxon>
        <taxon>Analgoidea</taxon>
        <taxon>Pyroglyphidae</taxon>
        <taxon>Pyroglyphinae</taxon>
        <taxon>Euroglyphus</taxon>
    </lineage>
</organism>
<dbReference type="InterPro" id="IPR007967">
    <property type="entry name" value="GSKIP_dom"/>
</dbReference>
<dbReference type="GO" id="GO:0005737">
    <property type="term" value="C:cytoplasm"/>
    <property type="evidence" value="ECO:0007669"/>
    <property type="project" value="TreeGrafter"/>
</dbReference>
<dbReference type="Pfam" id="PF13236">
    <property type="entry name" value="CLU"/>
    <property type="match status" value="1"/>
</dbReference>
<dbReference type="FunFam" id="3.30.2280.10:FF:000002">
    <property type="entry name" value="Clustered mitochondria protein homolog"/>
    <property type="match status" value="1"/>
</dbReference>
<feature type="region of interest" description="Disordered" evidence="2">
    <location>
        <begin position="1"/>
        <end position="74"/>
    </location>
</feature>
<evidence type="ECO:0000259" key="3">
    <source>
        <dbReference type="PROSITE" id="PS51823"/>
    </source>
</evidence>
<dbReference type="SUPFAM" id="SSF103107">
    <property type="entry name" value="Hypothetical protein c14orf129, hspc210"/>
    <property type="match status" value="1"/>
</dbReference>
<feature type="region of interest" description="Disordered" evidence="2">
    <location>
        <begin position="270"/>
        <end position="302"/>
    </location>
</feature>
<name>A0A1Y3AWK4_EURMA</name>
<evidence type="ECO:0000313" key="5">
    <source>
        <dbReference type="Proteomes" id="UP000194236"/>
    </source>
</evidence>
<keyword evidence="1" id="KW-0963">Cytoplasm</keyword>
<feature type="compositionally biased region" description="Low complexity" evidence="2">
    <location>
        <begin position="52"/>
        <end position="61"/>
    </location>
</feature>
<evidence type="ECO:0000256" key="1">
    <source>
        <dbReference type="ARBA" id="ARBA00022490"/>
    </source>
</evidence>
<protein>
    <submittedName>
        <fullName evidence="4">KIAA0664-like protein</fullName>
    </submittedName>
</protein>
<dbReference type="PANTHER" id="PTHR12601">
    <property type="entry name" value="EUKARYOTIC TRANSLATION INITIATION FACTOR 3 SUBUNIT EIF-3"/>
    <property type="match status" value="1"/>
</dbReference>
<dbReference type="AlphaFoldDB" id="A0A1Y3AWK4"/>
<dbReference type="PROSITE" id="PS51823">
    <property type="entry name" value="CLU"/>
    <property type="match status" value="1"/>
</dbReference>
<sequence length="885" mass="98908">MPSAFSTDPPSSTSSSPSNGEANSNGILSNNDDSIVTGQNGTIHHPSSIDETTTTAKMATTNGDGFTEEDVDDELPPAIVTTANNQVKSDDSSTTVATTTASKSSSNIIDESFVLIHDNSFNIKLSAPGTEMFDLQVSPVELVQEINHQLIDREDTCHRTCFSLQLDGVTLDNFSELKNIDGLKEGSVIRVIEEPYTVREARIHVRHVRDLLKSLDMSDSYNGVDCNSLSFMNIIAQNDLSDVKKTNKSLRSDLLDCLPPDYVLPMADQANNGNNQSATNSITTNGTNNNNNQNNNNNNNQGLGINKGCEVQLIPLEPQIKDLPKTPSALKVLTASGWNPPPGHRKLRGDLMYLYVVTLEEKRFHITSSTRGFYVNLSTDEVFNPKPSNPKLIFHSLVELLSQISPAFKRNYSLIQKRRYQRHPFERLVTPYQVYTWAAPQIDHTVDSIRAEDAFSSKLGYEEHMPGQTRDWNEELQTTRELPRKTLSERIIRERAIFKVHSDFVAAATRGAMAVVDGNVLALNPNEDTKMQMFIWNNIFFSLGFDVRDHYKEVGGDAAAYAAPSNDLHGVRAYSSLNIDGLYTLATAVVDYKGYRVTAQSIIPGILERDQEQSVVYGSIDFGKIVVTHPKYLELLKKAGGVLKIVPHKVISEGGEEVEICSSVECKGIIGNDGRHYILDLLRTFPPDPHYVLIDGEELSQEMRDAGYPRRHKHKLSSLRQELIDAFFESRYLLFIRMASFYLQQSDTENKLGLHKKQQIESQSKPDTDDEKKTDENEQNDDKQQSTTSDKKDDDEVAKDYEKIVEKIVSPDKIAKQDDEEKSKNTETTTVTTSSNNEANENEQHNTKEIIRKAANDVGSLSDNEFDVRFNPDIFSPGVIHADSD</sequence>
<dbReference type="PANTHER" id="PTHR12601:SF6">
    <property type="entry name" value="CLUSTERED MITOCHONDRIA PROTEIN HOMOLOG"/>
    <property type="match status" value="1"/>
</dbReference>
<dbReference type="OrthoDB" id="1414216at2759"/>
<dbReference type="EMBL" id="MUJZ01054193">
    <property type="protein sequence ID" value="OTF72881.1"/>
    <property type="molecule type" value="Genomic_DNA"/>
</dbReference>
<proteinExistence type="predicted"/>
<dbReference type="Gene3D" id="3.30.2280.10">
    <property type="entry name" value="Hypothetical protein (hspc210)"/>
    <property type="match status" value="1"/>
</dbReference>
<comment type="caution">
    <text evidence="4">The sequence shown here is derived from an EMBL/GenBank/DDBJ whole genome shotgun (WGS) entry which is preliminary data.</text>
</comment>
<dbReference type="InterPro" id="IPR023231">
    <property type="entry name" value="GSKIP_dom_sf"/>
</dbReference>
<feature type="compositionally biased region" description="Low complexity" evidence="2">
    <location>
        <begin position="283"/>
        <end position="302"/>
    </location>
</feature>
<dbReference type="GO" id="GO:0003729">
    <property type="term" value="F:mRNA binding"/>
    <property type="evidence" value="ECO:0007669"/>
    <property type="project" value="TreeGrafter"/>
</dbReference>
<feature type="compositionally biased region" description="Polar residues" evidence="2">
    <location>
        <begin position="270"/>
        <end position="282"/>
    </location>
</feature>
<dbReference type="Pfam" id="PF15044">
    <property type="entry name" value="CLU_N"/>
    <property type="match status" value="1"/>
</dbReference>
<dbReference type="GO" id="GO:0048312">
    <property type="term" value="P:intracellular distribution of mitochondria"/>
    <property type="evidence" value="ECO:0007669"/>
    <property type="project" value="TreeGrafter"/>
</dbReference>
<keyword evidence="5" id="KW-1185">Reference proteome</keyword>
<feature type="domain" description="Clu" evidence="3">
    <location>
        <begin position="450"/>
        <end position="692"/>
    </location>
</feature>